<comment type="subcellular location">
    <subcellularLocation>
        <location evidence="1">Cell membrane</location>
        <topology evidence="1">Multi-pass membrane protein</topology>
    </subcellularLocation>
</comment>
<evidence type="ECO:0000256" key="4">
    <source>
        <dbReference type="ARBA" id="ARBA00022692"/>
    </source>
</evidence>
<dbReference type="Pfam" id="PF00015">
    <property type="entry name" value="MCPsignal"/>
    <property type="match status" value="1"/>
</dbReference>
<feature type="domain" description="HAMP" evidence="13">
    <location>
        <begin position="242"/>
        <end position="294"/>
    </location>
</feature>
<keyword evidence="9" id="KW-0175">Coiled coil</keyword>
<evidence type="ECO:0000256" key="8">
    <source>
        <dbReference type="PROSITE-ProRule" id="PRU00284"/>
    </source>
</evidence>
<dbReference type="InterPro" id="IPR004090">
    <property type="entry name" value="Chemotax_Me-accpt_rcpt"/>
</dbReference>
<dbReference type="AlphaFoldDB" id="A0A8I1SSS5"/>
<feature type="compositionally biased region" description="Low complexity" evidence="10">
    <location>
        <begin position="542"/>
        <end position="559"/>
    </location>
</feature>
<protein>
    <submittedName>
        <fullName evidence="14">Cache domain-containing protein</fullName>
    </submittedName>
</protein>
<dbReference type="Gene3D" id="3.30.450.20">
    <property type="entry name" value="PAS domain"/>
    <property type="match status" value="1"/>
</dbReference>
<evidence type="ECO:0000313" key="15">
    <source>
        <dbReference type="Proteomes" id="UP000664800"/>
    </source>
</evidence>
<dbReference type="InterPro" id="IPR033480">
    <property type="entry name" value="sCache_2"/>
</dbReference>
<evidence type="ECO:0000256" key="9">
    <source>
        <dbReference type="SAM" id="Coils"/>
    </source>
</evidence>
<dbReference type="Pfam" id="PF08269">
    <property type="entry name" value="dCache_2"/>
    <property type="match status" value="1"/>
</dbReference>
<accession>A0A8I1SSS5</accession>
<reference evidence="14" key="1">
    <citation type="submission" date="2021-02" db="EMBL/GenBank/DDBJ databases">
        <title>Thiocyanate and organic carbon inputs drive convergent selection for specific autotrophic Afipia and Thiobacillus strains within complex microbiomes.</title>
        <authorList>
            <person name="Huddy R.J."/>
            <person name="Sachdeva R."/>
            <person name="Kadzinga F."/>
            <person name="Kantor R.S."/>
            <person name="Harrison S.T.L."/>
            <person name="Banfield J.F."/>
        </authorList>
    </citation>
    <scope>NUCLEOTIDE SEQUENCE</scope>
    <source>
        <strain evidence="14">SCN18_13_7_16_R3_B_64_19</strain>
    </source>
</reference>
<dbReference type="InterPro" id="IPR051310">
    <property type="entry name" value="MCP_chemotaxis"/>
</dbReference>
<evidence type="ECO:0000256" key="5">
    <source>
        <dbReference type="ARBA" id="ARBA00022989"/>
    </source>
</evidence>
<evidence type="ECO:0000259" key="13">
    <source>
        <dbReference type="PROSITE" id="PS50885"/>
    </source>
</evidence>
<feature type="coiled-coil region" evidence="9">
    <location>
        <begin position="485"/>
        <end position="512"/>
    </location>
</feature>
<evidence type="ECO:0000256" key="3">
    <source>
        <dbReference type="ARBA" id="ARBA00022500"/>
    </source>
</evidence>
<feature type="compositionally biased region" description="Polar residues" evidence="10">
    <location>
        <begin position="532"/>
        <end position="541"/>
    </location>
</feature>
<organism evidence="14 15">
    <name type="scientific">Thiomonas arsenitoxydans (strain DSM 22701 / CIP 110005 / 3As)</name>
    <dbReference type="NCBI Taxonomy" id="426114"/>
    <lineage>
        <taxon>Bacteria</taxon>
        <taxon>Pseudomonadati</taxon>
        <taxon>Pseudomonadota</taxon>
        <taxon>Betaproteobacteria</taxon>
        <taxon>Burkholderiales</taxon>
        <taxon>Thiomonas</taxon>
    </lineage>
</organism>
<feature type="domain" description="Methyl-accepting transducer" evidence="12">
    <location>
        <begin position="299"/>
        <end position="514"/>
    </location>
</feature>
<dbReference type="CDD" id="cd06225">
    <property type="entry name" value="HAMP"/>
    <property type="match status" value="1"/>
</dbReference>
<gene>
    <name evidence="14" type="ORF">J0I24_00175</name>
</gene>
<dbReference type="InterPro" id="IPR004089">
    <property type="entry name" value="MCPsignal_dom"/>
</dbReference>
<comment type="caution">
    <text evidence="14">The sequence shown here is derived from an EMBL/GenBank/DDBJ whole genome shotgun (WGS) entry which is preliminary data.</text>
</comment>
<feature type="transmembrane region" description="Helical" evidence="11">
    <location>
        <begin position="216"/>
        <end position="240"/>
    </location>
</feature>
<evidence type="ECO:0000256" key="2">
    <source>
        <dbReference type="ARBA" id="ARBA00022475"/>
    </source>
</evidence>
<proteinExistence type="inferred from homology"/>
<evidence type="ECO:0000256" key="11">
    <source>
        <dbReference type="SAM" id="Phobius"/>
    </source>
</evidence>
<dbReference type="PROSITE" id="PS50111">
    <property type="entry name" value="CHEMOTAXIS_TRANSDUC_2"/>
    <property type="match status" value="1"/>
</dbReference>
<dbReference type="GO" id="GO:0006935">
    <property type="term" value="P:chemotaxis"/>
    <property type="evidence" value="ECO:0007669"/>
    <property type="project" value="UniProtKB-KW"/>
</dbReference>
<dbReference type="Gene3D" id="1.10.287.950">
    <property type="entry name" value="Methyl-accepting chemotaxis protein"/>
    <property type="match status" value="1"/>
</dbReference>
<dbReference type="PRINTS" id="PR00260">
    <property type="entry name" value="CHEMTRNSDUCR"/>
</dbReference>
<dbReference type="InterPro" id="IPR004010">
    <property type="entry name" value="Double_Cache_2"/>
</dbReference>
<dbReference type="GO" id="GO:0004888">
    <property type="term" value="F:transmembrane signaling receptor activity"/>
    <property type="evidence" value="ECO:0007669"/>
    <property type="project" value="InterPro"/>
</dbReference>
<dbReference type="Proteomes" id="UP000664800">
    <property type="component" value="Unassembled WGS sequence"/>
</dbReference>
<evidence type="ECO:0000256" key="7">
    <source>
        <dbReference type="ARBA" id="ARBA00029447"/>
    </source>
</evidence>
<keyword evidence="3" id="KW-0145">Chemotaxis</keyword>
<dbReference type="InterPro" id="IPR003660">
    <property type="entry name" value="HAMP_dom"/>
</dbReference>
<dbReference type="PANTHER" id="PTHR43531:SF11">
    <property type="entry name" value="METHYL-ACCEPTING CHEMOTAXIS PROTEIN 3"/>
    <property type="match status" value="1"/>
</dbReference>
<dbReference type="CDD" id="cd11386">
    <property type="entry name" value="MCP_signal"/>
    <property type="match status" value="1"/>
</dbReference>
<name>A0A8I1SSS5_THIA3</name>
<evidence type="ECO:0000256" key="1">
    <source>
        <dbReference type="ARBA" id="ARBA00004651"/>
    </source>
</evidence>
<comment type="similarity">
    <text evidence="7">Belongs to the methyl-accepting chemotaxis (MCP) protein family.</text>
</comment>
<sequence>MRSRQGFKLDIRRSLLLLSALFILGMIGITLLNVSRLQSSILTEREFMLRNATQTAEGVIQYYYQQAQAGKLTTQQAQTQAMAAVKDMRYGAKKDGYFWITTDTTPVPTMLMHPTVPALIGKVLDLPKFDNATGYRPGLEAKPVDTDGKMNLYTAQNLAAKNPDGGIFEYRFPKPGAGGGATQEAFPKVAYAINFAPWHWVIGTGVYVDDVSAAAWAYSTQGLIISVIGIALLVALALFITRRTNASMRNAFAVFARLEQGDLTVRMDRRSNDEIGQVMASAQKMIDRFTQTIGSVRSSAEQLLSASTQVSATSQSLSQSSSEQAASVEETSATVEQAAASIRQNADNASAADALAQQVLQHADSSKSAVGQASTAMQTIADRISLIDDIAYQTNMLALNAAIEAARAGEHGKGFAVVAAEVRKLAEKSQSAAKEIGDLASTTVKHADHATHLISELVTLKTKNYGLVQEIAAASTEQATGMQQINQAVAQLSAVTQQNASASEQLAATAEEMNAQASGLQDLISQFKTDAQATPAVAQSHTATAPARRPAATPRPTLAAAGAGDFVKF</sequence>
<dbReference type="SMART" id="SM01049">
    <property type="entry name" value="Cache_2"/>
    <property type="match status" value="1"/>
</dbReference>
<evidence type="ECO:0000313" key="14">
    <source>
        <dbReference type="EMBL" id="MBN8742700.1"/>
    </source>
</evidence>
<dbReference type="PANTHER" id="PTHR43531">
    <property type="entry name" value="PROTEIN ICFG"/>
    <property type="match status" value="1"/>
</dbReference>
<dbReference type="PROSITE" id="PS50885">
    <property type="entry name" value="HAMP"/>
    <property type="match status" value="1"/>
</dbReference>
<evidence type="ECO:0000256" key="10">
    <source>
        <dbReference type="SAM" id="MobiDB-lite"/>
    </source>
</evidence>
<dbReference type="SMART" id="SM00283">
    <property type="entry name" value="MA"/>
    <property type="match status" value="1"/>
</dbReference>
<keyword evidence="5 11" id="KW-1133">Transmembrane helix</keyword>
<evidence type="ECO:0000259" key="12">
    <source>
        <dbReference type="PROSITE" id="PS50111"/>
    </source>
</evidence>
<keyword evidence="8" id="KW-0807">Transducer</keyword>
<keyword evidence="2" id="KW-1003">Cell membrane</keyword>
<dbReference type="GO" id="GO:0007165">
    <property type="term" value="P:signal transduction"/>
    <property type="evidence" value="ECO:0007669"/>
    <property type="project" value="UniProtKB-KW"/>
</dbReference>
<feature type="region of interest" description="Disordered" evidence="10">
    <location>
        <begin position="532"/>
        <end position="559"/>
    </location>
</feature>
<keyword evidence="6 11" id="KW-0472">Membrane</keyword>
<dbReference type="GO" id="GO:0005886">
    <property type="term" value="C:plasma membrane"/>
    <property type="evidence" value="ECO:0007669"/>
    <property type="project" value="UniProtKB-SubCell"/>
</dbReference>
<dbReference type="EMBL" id="JAFKMR010000007">
    <property type="protein sequence ID" value="MBN8742700.1"/>
    <property type="molecule type" value="Genomic_DNA"/>
</dbReference>
<dbReference type="RefSeq" id="WP_276726710.1">
    <property type="nucleotide sequence ID" value="NZ_JAFKMR010000007.1"/>
</dbReference>
<keyword evidence="4 11" id="KW-0812">Transmembrane</keyword>
<evidence type="ECO:0000256" key="6">
    <source>
        <dbReference type="ARBA" id="ARBA00023136"/>
    </source>
</evidence>
<dbReference type="SUPFAM" id="SSF58104">
    <property type="entry name" value="Methyl-accepting chemotaxis protein (MCP) signaling domain"/>
    <property type="match status" value="1"/>
</dbReference>